<organism evidence="2 3">
    <name type="scientific">Leptospira interrogans str. FPW1039</name>
    <dbReference type="NCBI Taxonomy" id="1193040"/>
    <lineage>
        <taxon>Bacteria</taxon>
        <taxon>Pseudomonadati</taxon>
        <taxon>Spirochaetota</taxon>
        <taxon>Spirochaetia</taxon>
        <taxon>Leptospirales</taxon>
        <taxon>Leptospiraceae</taxon>
        <taxon>Leptospira</taxon>
    </lineage>
</organism>
<feature type="transmembrane region" description="Helical" evidence="1">
    <location>
        <begin position="20"/>
        <end position="44"/>
    </location>
</feature>
<keyword evidence="1" id="KW-1133">Transmembrane helix</keyword>
<comment type="caution">
    <text evidence="2">The sequence shown here is derived from an EMBL/GenBank/DDBJ whole genome shotgun (WGS) entry which is preliminary data.</text>
</comment>
<evidence type="ECO:0000256" key="1">
    <source>
        <dbReference type="SAM" id="Phobius"/>
    </source>
</evidence>
<keyword evidence="1" id="KW-0472">Membrane</keyword>
<evidence type="ECO:0000313" key="2">
    <source>
        <dbReference type="EMBL" id="EMJ34061.1"/>
    </source>
</evidence>
<keyword evidence="1" id="KW-0812">Transmembrane</keyword>
<gene>
    <name evidence="2" type="ORF">LEP1GSC079_5181</name>
</gene>
<dbReference type="AlphaFoldDB" id="A0A0F6I7N6"/>
<evidence type="ECO:0000313" key="3">
    <source>
        <dbReference type="Proteomes" id="UP000012164"/>
    </source>
</evidence>
<sequence>MGQIFFGVSYTPLFCDYMTIFYFIPLLLLFGFCLFLLSFSYWWAIG</sequence>
<reference evidence="2 3" key="1">
    <citation type="submission" date="2013-01" db="EMBL/GenBank/DDBJ databases">
        <authorList>
            <person name="Harkins D.M."/>
            <person name="Durkin A.S."/>
            <person name="Brinkac L.M."/>
            <person name="Haft D.H."/>
            <person name="Selengut J.D."/>
            <person name="Sanka R."/>
            <person name="DePew J."/>
            <person name="Purushe J."/>
            <person name="Peacock S.J."/>
            <person name="Thaipadungpanit J."/>
            <person name="Wuthiekanun V.W."/>
            <person name="Day N.P."/>
            <person name="Vinetz J.M."/>
            <person name="Sutton G.G."/>
            <person name="Nierman W.C."/>
            <person name="Fouts D.E."/>
        </authorList>
    </citation>
    <scope>NUCLEOTIDE SEQUENCE [LARGE SCALE GENOMIC DNA]</scope>
    <source>
        <strain evidence="2 3">FPW1039</strain>
    </source>
</reference>
<dbReference type="Proteomes" id="UP000012164">
    <property type="component" value="Unassembled WGS sequence"/>
</dbReference>
<accession>A0A0F6I7N6</accession>
<proteinExistence type="predicted"/>
<name>A0A0F6I7N6_LEPIR</name>
<protein>
    <submittedName>
        <fullName evidence="2">Uncharacterized protein</fullName>
    </submittedName>
</protein>
<dbReference type="EMBL" id="AKWR02000247">
    <property type="protein sequence ID" value="EMJ34061.1"/>
    <property type="molecule type" value="Genomic_DNA"/>
</dbReference>